<evidence type="ECO:0000313" key="2">
    <source>
        <dbReference type="Proteomes" id="UP001177021"/>
    </source>
</evidence>
<evidence type="ECO:0000313" key="1">
    <source>
        <dbReference type="EMBL" id="CAJ2637256.1"/>
    </source>
</evidence>
<name>A0ACB0IZ21_TRIPR</name>
<proteinExistence type="predicted"/>
<gene>
    <name evidence="1" type="ORF">MILVUS5_LOCUS7631</name>
</gene>
<dbReference type="EMBL" id="CASHSV030000013">
    <property type="protein sequence ID" value="CAJ2637256.1"/>
    <property type="molecule type" value="Genomic_DNA"/>
</dbReference>
<protein>
    <submittedName>
        <fullName evidence="1">Uncharacterized protein</fullName>
    </submittedName>
</protein>
<keyword evidence="2" id="KW-1185">Reference proteome</keyword>
<organism evidence="1 2">
    <name type="scientific">Trifolium pratense</name>
    <name type="common">Red clover</name>
    <dbReference type="NCBI Taxonomy" id="57577"/>
    <lineage>
        <taxon>Eukaryota</taxon>
        <taxon>Viridiplantae</taxon>
        <taxon>Streptophyta</taxon>
        <taxon>Embryophyta</taxon>
        <taxon>Tracheophyta</taxon>
        <taxon>Spermatophyta</taxon>
        <taxon>Magnoliopsida</taxon>
        <taxon>eudicotyledons</taxon>
        <taxon>Gunneridae</taxon>
        <taxon>Pentapetalae</taxon>
        <taxon>rosids</taxon>
        <taxon>fabids</taxon>
        <taxon>Fabales</taxon>
        <taxon>Fabaceae</taxon>
        <taxon>Papilionoideae</taxon>
        <taxon>50 kb inversion clade</taxon>
        <taxon>NPAAA clade</taxon>
        <taxon>Hologalegina</taxon>
        <taxon>IRL clade</taxon>
        <taxon>Trifolieae</taxon>
        <taxon>Trifolium</taxon>
    </lineage>
</organism>
<accession>A0ACB0IZ21</accession>
<reference evidence="1" key="1">
    <citation type="submission" date="2023-10" db="EMBL/GenBank/DDBJ databases">
        <authorList>
            <person name="Rodriguez Cubillos JULIANA M."/>
            <person name="De Vega J."/>
        </authorList>
    </citation>
    <scope>NUCLEOTIDE SEQUENCE</scope>
</reference>
<dbReference type="Proteomes" id="UP001177021">
    <property type="component" value="Unassembled WGS sequence"/>
</dbReference>
<comment type="caution">
    <text evidence="1">The sequence shown here is derived from an EMBL/GenBank/DDBJ whole genome shotgun (WGS) entry which is preliminary data.</text>
</comment>
<sequence length="259" mass="29913">MKFRHENFENTDYSIRGRWTRSEDDKLNKLVKYFGPRNWNHIAEHFHGRSEKSCRLRWINQLDPKINRSKFSKEEKAKLLAAQRFYGNNWATICKLFPGRTNNQVKNHFYMMMAKMQREQSSSFSRMGNSIFRTPPTMYRITSTTDVPNSACTNVSCFTGPLLYRQAYGSQMGLHGERKVEVGNFGYETNFSAMKGSYVSRMGKINGVDKSNYSYSNSEASVSEAGSTIRTNVSIFGECENVRSKTKLQYFDFLGIGDK</sequence>